<accession>A0A1H6B3C2</accession>
<dbReference type="RefSeq" id="WP_200827277.1">
    <property type="nucleotide sequence ID" value="NZ_FNVO01000006.1"/>
</dbReference>
<dbReference type="InterPro" id="IPR008271">
    <property type="entry name" value="Ser/Thr_kinase_AS"/>
</dbReference>
<keyword evidence="1" id="KW-0808">Transferase</keyword>
<evidence type="ECO:0000256" key="5">
    <source>
        <dbReference type="PROSITE-ProRule" id="PRU10141"/>
    </source>
</evidence>
<feature type="domain" description="Protein kinase" evidence="8">
    <location>
        <begin position="44"/>
        <end position="302"/>
    </location>
</feature>
<keyword evidence="7" id="KW-0812">Transmembrane</keyword>
<dbReference type="GO" id="GO:0005524">
    <property type="term" value="F:ATP binding"/>
    <property type="evidence" value="ECO:0007669"/>
    <property type="project" value="UniProtKB-UniRule"/>
</dbReference>
<dbReference type="EMBL" id="FNVO01000006">
    <property type="protein sequence ID" value="SEG55054.1"/>
    <property type="molecule type" value="Genomic_DNA"/>
</dbReference>
<dbReference type="PROSITE" id="PS50011">
    <property type="entry name" value="PROTEIN_KINASE_DOM"/>
    <property type="match status" value="1"/>
</dbReference>
<dbReference type="PROSITE" id="PS00108">
    <property type="entry name" value="PROTEIN_KINASE_ST"/>
    <property type="match status" value="1"/>
</dbReference>
<gene>
    <name evidence="9" type="ORF">SAMN04489712_106200</name>
</gene>
<dbReference type="InterPro" id="IPR011009">
    <property type="entry name" value="Kinase-like_dom_sf"/>
</dbReference>
<name>A0A1H6B3C2_9ACTN</name>
<dbReference type="CDD" id="cd14014">
    <property type="entry name" value="STKc_PknB_like"/>
    <property type="match status" value="1"/>
</dbReference>
<evidence type="ECO:0000256" key="4">
    <source>
        <dbReference type="ARBA" id="ARBA00022840"/>
    </source>
</evidence>
<evidence type="ECO:0000256" key="3">
    <source>
        <dbReference type="ARBA" id="ARBA00022777"/>
    </source>
</evidence>
<sequence>MVAEIPNADRSGRAAGGQDRSQPSGLPPKASPSRAGDPRRLGAYEVLGFLGEGGMGSVHLGRGPDGELVAIKVVRSPYARDARFRARFRREADSALRVPRFCTAEVLAADPDADPPFLVTEFIDGPTLEEAVQTGGPLRRGELEQLGVSMAAALTSIHGAGVVHRDLKPSNVLLSRLGPRVIDFGIASALDVTSALTTTGAIIGTPTFMAPEQFEGHEAVPATDVFAWGGVMIFAATGRRPFGAGPVQAVGYRVVHGEPDLDGLDGRMREIVAAALHKDPARRPTARQLLEIMGVSDGDPATAVRERLSTRQASPADDPRRYDAPGPYGPATGTRPPMAAPPAGPGQGFPGVPTRPVTARRSRTGWVVGAAAGAFALVIALALTLVLITRGNGEDLEGYWRGTYGDQYVSVEGSKVRMYYPSRNGRIAATLNGDTIQGWWVEGDDTSGGGRVTFRIVRDGDSLKMDGAWSSGRAEPSDEWDLTRVNGDILASAQAVLNNDALFPTPTGG</sequence>
<dbReference type="InterPro" id="IPR000719">
    <property type="entry name" value="Prot_kinase_dom"/>
</dbReference>
<proteinExistence type="predicted"/>
<keyword evidence="2 5" id="KW-0547">Nucleotide-binding</keyword>
<keyword evidence="7" id="KW-0472">Membrane</keyword>
<dbReference type="Gene3D" id="3.30.200.20">
    <property type="entry name" value="Phosphorylase Kinase, domain 1"/>
    <property type="match status" value="1"/>
</dbReference>
<organism evidence="9 10">
    <name type="scientific">Thermomonospora echinospora</name>
    <dbReference type="NCBI Taxonomy" id="1992"/>
    <lineage>
        <taxon>Bacteria</taxon>
        <taxon>Bacillati</taxon>
        <taxon>Actinomycetota</taxon>
        <taxon>Actinomycetes</taxon>
        <taxon>Streptosporangiales</taxon>
        <taxon>Thermomonosporaceae</taxon>
        <taxon>Thermomonospora</taxon>
    </lineage>
</organism>
<evidence type="ECO:0000259" key="8">
    <source>
        <dbReference type="PROSITE" id="PS50011"/>
    </source>
</evidence>
<evidence type="ECO:0000256" key="6">
    <source>
        <dbReference type="SAM" id="MobiDB-lite"/>
    </source>
</evidence>
<feature type="region of interest" description="Disordered" evidence="6">
    <location>
        <begin position="306"/>
        <end position="352"/>
    </location>
</feature>
<evidence type="ECO:0000256" key="1">
    <source>
        <dbReference type="ARBA" id="ARBA00022679"/>
    </source>
</evidence>
<dbReference type="Proteomes" id="UP000236723">
    <property type="component" value="Unassembled WGS sequence"/>
</dbReference>
<dbReference type="PANTHER" id="PTHR43289:SF34">
    <property type="entry name" value="SERINE_THREONINE-PROTEIN KINASE YBDM-RELATED"/>
    <property type="match status" value="1"/>
</dbReference>
<dbReference type="PROSITE" id="PS00107">
    <property type="entry name" value="PROTEIN_KINASE_ATP"/>
    <property type="match status" value="1"/>
</dbReference>
<dbReference type="Pfam" id="PF00069">
    <property type="entry name" value="Pkinase"/>
    <property type="match status" value="1"/>
</dbReference>
<evidence type="ECO:0000256" key="7">
    <source>
        <dbReference type="SAM" id="Phobius"/>
    </source>
</evidence>
<evidence type="ECO:0000313" key="10">
    <source>
        <dbReference type="Proteomes" id="UP000236723"/>
    </source>
</evidence>
<dbReference type="GO" id="GO:0004674">
    <property type="term" value="F:protein serine/threonine kinase activity"/>
    <property type="evidence" value="ECO:0007669"/>
    <property type="project" value="UniProtKB-KW"/>
</dbReference>
<keyword evidence="3 9" id="KW-0418">Kinase</keyword>
<keyword evidence="7" id="KW-1133">Transmembrane helix</keyword>
<keyword evidence="10" id="KW-1185">Reference proteome</keyword>
<dbReference type="AlphaFoldDB" id="A0A1H6B3C2"/>
<reference evidence="10" key="1">
    <citation type="submission" date="2016-10" db="EMBL/GenBank/DDBJ databases">
        <authorList>
            <person name="Varghese N."/>
            <person name="Submissions S."/>
        </authorList>
    </citation>
    <scope>NUCLEOTIDE SEQUENCE [LARGE SCALE GENOMIC DNA]</scope>
    <source>
        <strain evidence="10">DSM 43163</strain>
    </source>
</reference>
<dbReference type="PANTHER" id="PTHR43289">
    <property type="entry name" value="MITOGEN-ACTIVATED PROTEIN KINASE KINASE KINASE 20-RELATED"/>
    <property type="match status" value="1"/>
</dbReference>
<feature type="binding site" evidence="5">
    <location>
        <position position="72"/>
    </location>
    <ligand>
        <name>ATP</name>
        <dbReference type="ChEBI" id="CHEBI:30616"/>
    </ligand>
</feature>
<keyword evidence="9" id="KW-0723">Serine/threonine-protein kinase</keyword>
<dbReference type="Gene3D" id="1.10.510.10">
    <property type="entry name" value="Transferase(Phosphotransferase) domain 1"/>
    <property type="match status" value="1"/>
</dbReference>
<dbReference type="InterPro" id="IPR017441">
    <property type="entry name" value="Protein_kinase_ATP_BS"/>
</dbReference>
<evidence type="ECO:0000313" key="9">
    <source>
        <dbReference type="EMBL" id="SEG55054.1"/>
    </source>
</evidence>
<dbReference type="SMART" id="SM00220">
    <property type="entry name" value="S_TKc"/>
    <property type="match status" value="1"/>
</dbReference>
<feature type="transmembrane region" description="Helical" evidence="7">
    <location>
        <begin position="366"/>
        <end position="388"/>
    </location>
</feature>
<evidence type="ECO:0000256" key="2">
    <source>
        <dbReference type="ARBA" id="ARBA00022741"/>
    </source>
</evidence>
<feature type="region of interest" description="Disordered" evidence="6">
    <location>
        <begin position="1"/>
        <end position="39"/>
    </location>
</feature>
<protein>
    <submittedName>
        <fullName evidence="9">Serine/threonine protein kinase</fullName>
    </submittedName>
</protein>
<dbReference type="SUPFAM" id="SSF56112">
    <property type="entry name" value="Protein kinase-like (PK-like)"/>
    <property type="match status" value="1"/>
</dbReference>
<keyword evidence="4 5" id="KW-0067">ATP-binding</keyword>